<keyword evidence="2" id="KW-0507">mRNA processing</keyword>
<dbReference type="EMBL" id="CACVBM020001203">
    <property type="protein sequence ID" value="CAA7038997.1"/>
    <property type="molecule type" value="Genomic_DNA"/>
</dbReference>
<dbReference type="GO" id="GO:0005686">
    <property type="term" value="C:U2 snRNP"/>
    <property type="evidence" value="ECO:0007669"/>
    <property type="project" value="TreeGrafter"/>
</dbReference>
<evidence type="ECO:0000256" key="5">
    <source>
        <dbReference type="ARBA" id="ARBA00023242"/>
    </source>
</evidence>
<dbReference type="GO" id="GO:0071011">
    <property type="term" value="C:precatalytic spliceosome"/>
    <property type="evidence" value="ECO:0007669"/>
    <property type="project" value="TreeGrafter"/>
</dbReference>
<evidence type="ECO:0000313" key="10">
    <source>
        <dbReference type="Proteomes" id="UP000467841"/>
    </source>
</evidence>
<dbReference type="PROSITE" id="PS50102">
    <property type="entry name" value="RRM"/>
    <property type="match status" value="1"/>
</dbReference>
<dbReference type="GO" id="GO:0000398">
    <property type="term" value="P:mRNA splicing, via spliceosome"/>
    <property type="evidence" value="ECO:0007669"/>
    <property type="project" value="TreeGrafter"/>
</dbReference>
<dbReference type="GO" id="GO:0003723">
    <property type="term" value="F:RNA binding"/>
    <property type="evidence" value="ECO:0007669"/>
    <property type="project" value="UniProtKB-UniRule"/>
</dbReference>
<dbReference type="PANTHER" id="PTHR45880:SF1">
    <property type="entry name" value="RNA-BINDING MOTIF PROTEIN, X-LINKED 2"/>
    <property type="match status" value="1"/>
</dbReference>
<keyword evidence="7" id="KW-0175">Coiled coil</keyword>
<evidence type="ECO:0000256" key="3">
    <source>
        <dbReference type="ARBA" id="ARBA00022884"/>
    </source>
</evidence>
<sequence>MPESTRNSRKENNRIPPEVTRALYVRNIPFNITTEEMYDIFGRYGGIRQVRMGCNKTTKGTAYVVYDDIRDAKEAVDHLSGFNVGNRYLIVTYHNPAQMTKKIDLNKKEEELAKLQEKYGVSTKDK</sequence>
<evidence type="ECO:0000256" key="2">
    <source>
        <dbReference type="ARBA" id="ARBA00022664"/>
    </source>
</evidence>
<dbReference type="SUPFAM" id="SSF54928">
    <property type="entry name" value="RNA-binding domain, RBD"/>
    <property type="match status" value="1"/>
</dbReference>
<evidence type="ECO:0000256" key="4">
    <source>
        <dbReference type="ARBA" id="ARBA00023187"/>
    </source>
</evidence>
<dbReference type="InterPro" id="IPR035979">
    <property type="entry name" value="RBD_domain_sf"/>
</dbReference>
<dbReference type="FunFam" id="3.30.70.330:FF:000604">
    <property type="entry name" value="Splicing factor 3B, subunit 6"/>
    <property type="match status" value="1"/>
</dbReference>
<protein>
    <recommendedName>
        <fullName evidence="8">RRM domain-containing protein</fullName>
    </recommendedName>
</protein>
<organism evidence="9 10">
    <name type="scientific">Microthlaspi erraticum</name>
    <dbReference type="NCBI Taxonomy" id="1685480"/>
    <lineage>
        <taxon>Eukaryota</taxon>
        <taxon>Viridiplantae</taxon>
        <taxon>Streptophyta</taxon>
        <taxon>Embryophyta</taxon>
        <taxon>Tracheophyta</taxon>
        <taxon>Spermatophyta</taxon>
        <taxon>Magnoliopsida</taxon>
        <taxon>eudicotyledons</taxon>
        <taxon>Gunneridae</taxon>
        <taxon>Pentapetalae</taxon>
        <taxon>rosids</taxon>
        <taxon>malvids</taxon>
        <taxon>Brassicales</taxon>
        <taxon>Brassicaceae</taxon>
        <taxon>Coluteocarpeae</taxon>
        <taxon>Microthlaspi</taxon>
    </lineage>
</organism>
<dbReference type="AlphaFoldDB" id="A0A6D2JSG0"/>
<comment type="caution">
    <text evidence="9">The sequence shown here is derived from an EMBL/GenBank/DDBJ whole genome shotgun (WGS) entry which is preliminary data.</text>
</comment>
<dbReference type="GO" id="GO:0071013">
    <property type="term" value="C:catalytic step 2 spliceosome"/>
    <property type="evidence" value="ECO:0007669"/>
    <property type="project" value="TreeGrafter"/>
</dbReference>
<feature type="domain" description="RRM" evidence="8">
    <location>
        <begin position="21"/>
        <end position="96"/>
    </location>
</feature>
<keyword evidence="4" id="KW-0508">mRNA splicing</keyword>
<keyword evidence="3 6" id="KW-0694">RNA-binding</keyword>
<feature type="coiled-coil region" evidence="7">
    <location>
        <begin position="98"/>
        <end position="125"/>
    </location>
</feature>
<dbReference type="InterPro" id="IPR000504">
    <property type="entry name" value="RRM_dom"/>
</dbReference>
<dbReference type="OrthoDB" id="275748at2759"/>
<reference evidence="9" key="1">
    <citation type="submission" date="2020-01" db="EMBL/GenBank/DDBJ databases">
        <authorList>
            <person name="Mishra B."/>
        </authorList>
    </citation>
    <scope>NUCLEOTIDE SEQUENCE [LARGE SCALE GENOMIC DNA]</scope>
</reference>
<keyword evidence="5" id="KW-0539">Nucleus</keyword>
<gene>
    <name evidence="9" type="ORF">MERR_LOCUS26232</name>
</gene>
<comment type="subcellular location">
    <subcellularLocation>
        <location evidence="1">Nucleus</location>
    </subcellularLocation>
</comment>
<evidence type="ECO:0000313" key="9">
    <source>
        <dbReference type="EMBL" id="CAA7038997.1"/>
    </source>
</evidence>
<evidence type="ECO:0000256" key="7">
    <source>
        <dbReference type="SAM" id="Coils"/>
    </source>
</evidence>
<proteinExistence type="predicted"/>
<dbReference type="CDD" id="cd12241">
    <property type="entry name" value="RRM_SF3B14"/>
    <property type="match status" value="1"/>
</dbReference>
<dbReference type="InterPro" id="IPR034150">
    <property type="entry name" value="SF3B6_RRM"/>
</dbReference>
<accession>A0A6D2JSG0</accession>
<evidence type="ECO:0000259" key="8">
    <source>
        <dbReference type="PROSITE" id="PS50102"/>
    </source>
</evidence>
<dbReference type="Proteomes" id="UP000467841">
    <property type="component" value="Unassembled WGS sequence"/>
</dbReference>
<keyword evidence="10" id="KW-1185">Reference proteome</keyword>
<dbReference type="SMART" id="SM00360">
    <property type="entry name" value="RRM"/>
    <property type="match status" value="1"/>
</dbReference>
<dbReference type="PANTHER" id="PTHR45880">
    <property type="entry name" value="RNA-BINDING MOTIF PROTEIN, X-LINKED 2"/>
    <property type="match status" value="1"/>
</dbReference>
<dbReference type="InterPro" id="IPR051847">
    <property type="entry name" value="RNA_proc/Spliceosome_comp"/>
</dbReference>
<evidence type="ECO:0000256" key="6">
    <source>
        <dbReference type="PROSITE-ProRule" id="PRU00176"/>
    </source>
</evidence>
<dbReference type="InterPro" id="IPR012677">
    <property type="entry name" value="Nucleotide-bd_a/b_plait_sf"/>
</dbReference>
<dbReference type="Pfam" id="PF00076">
    <property type="entry name" value="RRM_1"/>
    <property type="match status" value="1"/>
</dbReference>
<name>A0A6D2JSG0_9BRAS</name>
<evidence type="ECO:0000256" key="1">
    <source>
        <dbReference type="ARBA" id="ARBA00004123"/>
    </source>
</evidence>
<dbReference type="Gene3D" id="3.30.70.330">
    <property type="match status" value="1"/>
</dbReference>